<dbReference type="Gene3D" id="3.90.550.10">
    <property type="entry name" value="Spore Coat Polysaccharide Biosynthesis Protein SpsA, Chain A"/>
    <property type="match status" value="1"/>
</dbReference>
<reference evidence="2" key="2">
    <citation type="submission" date="2023-01" db="EMBL/GenBank/DDBJ databases">
        <title>Draft genome sequence of Sulfitobacter pacificus strain NBRC 109915.</title>
        <authorList>
            <person name="Sun Q."/>
            <person name="Mori K."/>
        </authorList>
    </citation>
    <scope>NUCLEOTIDE SEQUENCE</scope>
    <source>
        <strain evidence="2">NBRC 109915</strain>
    </source>
</reference>
<dbReference type="PANTHER" id="PTHR22916">
    <property type="entry name" value="GLYCOSYLTRANSFERASE"/>
    <property type="match status" value="1"/>
</dbReference>
<sequence>MPLVSIIVPAFNVAKTLPATLNALLAQTFTDYEIIVVDDGSTDTTAALLEEYAGIPNFKVISQRNRGLAGARNTGIAAARGLYIGFCDADDLWVPEKLGCHVAHLHSAPHVGISYSGSALIDDDGAPLGMAQTPRLKNITPEHIFKRNPIGNGSAPVIRKAVFAAIAHRPAFEKTRDWYFDETFRQSEDIECWLRIALTTEWQFEGIEGDLTQYRVNAGGLSAATDLQLAAWERMVAKLSLIAPEFFAKTAKTARAYQLRYLARRAISDKDTGRAVDLLTQSLAQSWKPLWEEPRKSLTTIAAAMVLRLAGPLALDVMMARTGAKA</sequence>
<dbReference type="InterPro" id="IPR029044">
    <property type="entry name" value="Nucleotide-diphossugar_trans"/>
</dbReference>
<accession>A0ABQ5VFI5</accession>
<name>A0ABQ5VFI5_9RHOB</name>
<evidence type="ECO:0000313" key="3">
    <source>
        <dbReference type="Proteomes" id="UP001161388"/>
    </source>
</evidence>
<proteinExistence type="predicted"/>
<dbReference type="SUPFAM" id="SSF53448">
    <property type="entry name" value="Nucleotide-diphospho-sugar transferases"/>
    <property type="match status" value="1"/>
</dbReference>
<evidence type="ECO:0000259" key="1">
    <source>
        <dbReference type="Pfam" id="PF00535"/>
    </source>
</evidence>
<gene>
    <name evidence="2" type="ORF">GCM10007927_04580</name>
</gene>
<dbReference type="Proteomes" id="UP001161388">
    <property type="component" value="Unassembled WGS sequence"/>
</dbReference>
<dbReference type="InterPro" id="IPR001173">
    <property type="entry name" value="Glyco_trans_2-like"/>
</dbReference>
<reference evidence="2" key="1">
    <citation type="journal article" date="2014" name="Int. J. Syst. Evol. Microbiol.">
        <title>Complete genome of a new Firmicutes species belonging to the dominant human colonic microbiota ('Ruminococcus bicirculans') reveals two chromosomes and a selective capacity to utilize plant glucans.</title>
        <authorList>
            <consortium name="NISC Comparative Sequencing Program"/>
            <person name="Wegmann U."/>
            <person name="Louis P."/>
            <person name="Goesmann A."/>
            <person name="Henrissat B."/>
            <person name="Duncan S.H."/>
            <person name="Flint H.J."/>
        </authorList>
    </citation>
    <scope>NUCLEOTIDE SEQUENCE</scope>
    <source>
        <strain evidence="2">NBRC 109915</strain>
    </source>
</reference>
<dbReference type="RefSeq" id="WP_284370150.1">
    <property type="nucleotide sequence ID" value="NZ_BSNL01000001.1"/>
</dbReference>
<comment type="caution">
    <text evidence="2">The sequence shown here is derived from an EMBL/GenBank/DDBJ whole genome shotgun (WGS) entry which is preliminary data.</text>
</comment>
<dbReference type="CDD" id="cd00761">
    <property type="entry name" value="Glyco_tranf_GTA_type"/>
    <property type="match status" value="1"/>
</dbReference>
<feature type="domain" description="Glycosyltransferase 2-like" evidence="1">
    <location>
        <begin position="5"/>
        <end position="114"/>
    </location>
</feature>
<protein>
    <recommendedName>
        <fullName evidence="1">Glycosyltransferase 2-like domain-containing protein</fullName>
    </recommendedName>
</protein>
<organism evidence="2 3">
    <name type="scientific">Sulfitobacter pacificus</name>
    <dbReference type="NCBI Taxonomy" id="1499314"/>
    <lineage>
        <taxon>Bacteria</taxon>
        <taxon>Pseudomonadati</taxon>
        <taxon>Pseudomonadota</taxon>
        <taxon>Alphaproteobacteria</taxon>
        <taxon>Rhodobacterales</taxon>
        <taxon>Roseobacteraceae</taxon>
        <taxon>Sulfitobacter</taxon>
    </lineage>
</organism>
<evidence type="ECO:0000313" key="2">
    <source>
        <dbReference type="EMBL" id="GLQ25655.1"/>
    </source>
</evidence>
<keyword evidence="3" id="KW-1185">Reference proteome</keyword>
<dbReference type="Pfam" id="PF00535">
    <property type="entry name" value="Glycos_transf_2"/>
    <property type="match status" value="1"/>
</dbReference>
<dbReference type="PANTHER" id="PTHR22916:SF3">
    <property type="entry name" value="UDP-GLCNAC:BETAGAL BETA-1,3-N-ACETYLGLUCOSAMINYLTRANSFERASE-LIKE PROTEIN 1"/>
    <property type="match status" value="1"/>
</dbReference>
<dbReference type="EMBL" id="BSNL01000001">
    <property type="protein sequence ID" value="GLQ25655.1"/>
    <property type="molecule type" value="Genomic_DNA"/>
</dbReference>